<organism evidence="10 11">
    <name type="scientific">Batillaria attramentaria</name>
    <dbReference type="NCBI Taxonomy" id="370345"/>
    <lineage>
        <taxon>Eukaryota</taxon>
        <taxon>Metazoa</taxon>
        <taxon>Spiralia</taxon>
        <taxon>Lophotrochozoa</taxon>
        <taxon>Mollusca</taxon>
        <taxon>Gastropoda</taxon>
        <taxon>Caenogastropoda</taxon>
        <taxon>Sorbeoconcha</taxon>
        <taxon>Cerithioidea</taxon>
        <taxon>Batillariidae</taxon>
        <taxon>Batillaria</taxon>
    </lineage>
</organism>
<dbReference type="InterPro" id="IPR000719">
    <property type="entry name" value="Prot_kinase_dom"/>
</dbReference>
<evidence type="ECO:0000256" key="5">
    <source>
        <dbReference type="ARBA" id="ARBA00022741"/>
    </source>
</evidence>
<dbReference type="SMART" id="SM00220">
    <property type="entry name" value="S_TKc"/>
    <property type="match status" value="1"/>
</dbReference>
<dbReference type="AlphaFoldDB" id="A0ABD0LWG1"/>
<dbReference type="Pfam" id="PF00069">
    <property type="entry name" value="Pkinase"/>
    <property type="match status" value="1"/>
</dbReference>
<accession>A0ABD0LWG1</accession>
<dbReference type="Gene3D" id="3.30.200.20">
    <property type="entry name" value="Phosphorylase Kinase, domain 1"/>
    <property type="match status" value="1"/>
</dbReference>
<dbReference type="Pfam" id="PF18396">
    <property type="entry name" value="TBK1_ULD"/>
    <property type="match status" value="1"/>
</dbReference>
<dbReference type="Gene3D" id="3.10.20.90">
    <property type="entry name" value="Phosphatidylinositol 3-kinase Catalytic Subunit, Chain A, domain 1"/>
    <property type="match status" value="1"/>
</dbReference>
<keyword evidence="7" id="KW-0067">ATP-binding</keyword>
<evidence type="ECO:0000256" key="2">
    <source>
        <dbReference type="ARBA" id="ARBA00022490"/>
    </source>
</evidence>
<dbReference type="GO" id="GO:0004674">
    <property type="term" value="F:protein serine/threonine kinase activity"/>
    <property type="evidence" value="ECO:0007669"/>
    <property type="project" value="UniProtKB-KW"/>
</dbReference>
<dbReference type="PANTHER" id="PTHR22969">
    <property type="entry name" value="IKB KINASE"/>
    <property type="match status" value="1"/>
</dbReference>
<name>A0ABD0LWG1_9CAEN</name>
<reference evidence="10 11" key="1">
    <citation type="journal article" date="2023" name="Sci. Data">
        <title>Genome assembly of the Korean intertidal mud-creeper Batillaria attramentaria.</title>
        <authorList>
            <person name="Patra A.K."/>
            <person name="Ho P.T."/>
            <person name="Jun S."/>
            <person name="Lee S.J."/>
            <person name="Kim Y."/>
            <person name="Won Y.J."/>
        </authorList>
    </citation>
    <scope>NUCLEOTIDE SEQUENCE [LARGE SCALE GENOMIC DNA]</scope>
    <source>
        <strain evidence="10">Wonlab-2016</strain>
    </source>
</reference>
<dbReference type="EMBL" id="JACVVK020000020">
    <property type="protein sequence ID" value="KAK7503379.1"/>
    <property type="molecule type" value="Genomic_DNA"/>
</dbReference>
<keyword evidence="4" id="KW-0808">Transferase</keyword>
<evidence type="ECO:0000313" key="11">
    <source>
        <dbReference type="Proteomes" id="UP001519460"/>
    </source>
</evidence>
<dbReference type="GO" id="GO:0005524">
    <property type="term" value="F:ATP binding"/>
    <property type="evidence" value="ECO:0007669"/>
    <property type="project" value="UniProtKB-KW"/>
</dbReference>
<evidence type="ECO:0000256" key="1">
    <source>
        <dbReference type="ARBA" id="ARBA00004496"/>
    </source>
</evidence>
<gene>
    <name evidence="10" type="ORF">BaRGS_00005300</name>
</gene>
<evidence type="ECO:0000256" key="8">
    <source>
        <dbReference type="SAM" id="MobiDB-lite"/>
    </source>
</evidence>
<proteinExistence type="predicted"/>
<dbReference type="PROSITE" id="PS50011">
    <property type="entry name" value="PROTEIN_KINASE_DOM"/>
    <property type="match status" value="1"/>
</dbReference>
<keyword evidence="5" id="KW-0547">Nucleotide-binding</keyword>
<keyword evidence="2" id="KW-0963">Cytoplasm</keyword>
<evidence type="ECO:0000256" key="7">
    <source>
        <dbReference type="ARBA" id="ARBA00022840"/>
    </source>
</evidence>
<feature type="domain" description="Protein kinase" evidence="9">
    <location>
        <begin position="1"/>
        <end position="345"/>
    </location>
</feature>
<dbReference type="Proteomes" id="UP001519460">
    <property type="component" value="Unassembled WGS sequence"/>
</dbReference>
<evidence type="ECO:0000256" key="4">
    <source>
        <dbReference type="ARBA" id="ARBA00022679"/>
    </source>
</evidence>
<dbReference type="SUPFAM" id="SSF56112">
    <property type="entry name" value="Protein kinase-like (PK-like)"/>
    <property type="match status" value="1"/>
</dbReference>
<evidence type="ECO:0000256" key="6">
    <source>
        <dbReference type="ARBA" id="ARBA00022777"/>
    </source>
</evidence>
<sequence length="738" mass="83515">MSRDMKALSQNAQYASSRPAIRSKERNLMSKKSFLFSQSLCWHVQSTGKRHALKVLRETYPAHREELMREADILSKLQKNQVVKLIRRDVERSNGVQSLVNSSPRSLDSGAARELRQMGFATTSPLMNASCLLQLRLAHPENAKGLGDAEFLILFGDLREGISYLRSMGVIHRDIKPGNILRDILPSGKSQYKLSDFGTSSQIIDTDQKCPLVGTEEYLHPVLYKNAFFCSGTERSLKPTSGELWSLGCTLVHAITGNVPFRPIGGARNNRKAMLTMISKKPTGAISGVQATDGKFRWLKELPSDCQMSESLRGKVTPLLQNLLETDVTKQWSFETFLDESERILAMRKFDVCDTENGYMFLMYMHPMESMAEFQDALAYYTELPAANQLVFYRVQPLQALLSGLAQVKDLPQTDPDQPLLLLSRQATEGRCRAQNPASPDPLQRDATLDEDYTAAFRTCSQLYVLSVMAVSLQRLPNVLFSAILALRSSLTSTLSTVETRFRVLSATCQERQTRLVMLGQMMDAIGLTDRSAQLKQAKDICDKLRSDLWKLKYQLDEMRKTSDPLRLDNPLADFSTSESCDNLQYTYKNAKEIWLRIQERRHRIPLLEMEQAKHKGDKDTLNMLCAESSVHIQSVMLRKQKLTEEFTSNKRKLSERIDLSQAVESQLLKHRHQSEKLSSLLSEVWKTACKDLRRMADSSHTSVQKSAKDIQAQLADLMGEDLPALETLQLDTQADSH</sequence>
<keyword evidence="3" id="KW-0723">Serine/threonine-protein kinase</keyword>
<dbReference type="InterPro" id="IPR051180">
    <property type="entry name" value="IKK"/>
</dbReference>
<evidence type="ECO:0000256" key="3">
    <source>
        <dbReference type="ARBA" id="ARBA00022527"/>
    </source>
</evidence>
<dbReference type="InterPro" id="IPR041087">
    <property type="entry name" value="TBK1_ULD"/>
</dbReference>
<keyword evidence="11" id="KW-1185">Reference proteome</keyword>
<dbReference type="PANTHER" id="PTHR22969:SF15">
    <property type="entry name" value="FI05319P"/>
    <property type="match status" value="1"/>
</dbReference>
<evidence type="ECO:0000259" key="9">
    <source>
        <dbReference type="PROSITE" id="PS50011"/>
    </source>
</evidence>
<dbReference type="Gene3D" id="1.10.510.10">
    <property type="entry name" value="Transferase(Phosphotransferase) domain 1"/>
    <property type="match status" value="1"/>
</dbReference>
<comment type="subcellular location">
    <subcellularLocation>
        <location evidence="1">Cytoplasm</location>
    </subcellularLocation>
</comment>
<evidence type="ECO:0000313" key="10">
    <source>
        <dbReference type="EMBL" id="KAK7503379.1"/>
    </source>
</evidence>
<comment type="caution">
    <text evidence="10">The sequence shown here is derived from an EMBL/GenBank/DDBJ whole genome shotgun (WGS) entry which is preliminary data.</text>
</comment>
<dbReference type="FunFam" id="1.10.510.10:FF:000100">
    <property type="entry name" value="inhibitor of nuclear factor kappa-B kinase subunit epsilon"/>
    <property type="match status" value="1"/>
</dbReference>
<dbReference type="GO" id="GO:0005737">
    <property type="term" value="C:cytoplasm"/>
    <property type="evidence" value="ECO:0007669"/>
    <property type="project" value="UniProtKB-SubCell"/>
</dbReference>
<feature type="region of interest" description="Disordered" evidence="8">
    <location>
        <begin position="1"/>
        <end position="20"/>
    </location>
</feature>
<protein>
    <recommendedName>
        <fullName evidence="9">Protein kinase domain-containing protein</fullName>
    </recommendedName>
</protein>
<dbReference type="InterPro" id="IPR011009">
    <property type="entry name" value="Kinase-like_dom_sf"/>
</dbReference>
<keyword evidence="6" id="KW-0418">Kinase</keyword>